<gene>
    <name evidence="1" type="ORF">AAG570_008832</name>
</gene>
<dbReference type="EMBL" id="JBFDAA010000003">
    <property type="protein sequence ID" value="KAL1138770.1"/>
    <property type="molecule type" value="Genomic_DNA"/>
</dbReference>
<name>A0ABD0YS09_9HEMI</name>
<sequence>MRLTLPFFFGMKLPNGHLFRGKRRLVKRVSHRAIETLKKDMQREEQNLFYLRHPYLTREQSAGHSKALNKHQKWVNQFITAANDKFSKHKTLRDELEHLKIGEDWDFKAGAY</sequence>
<dbReference type="Pfam" id="PF14978">
    <property type="entry name" value="MRP-63"/>
    <property type="match status" value="1"/>
</dbReference>
<dbReference type="AlphaFoldDB" id="A0ABD0YS09"/>
<reference evidence="1 2" key="1">
    <citation type="submission" date="2024-07" db="EMBL/GenBank/DDBJ databases">
        <title>Chromosome-level genome assembly of the water stick insect Ranatra chinensis (Heteroptera: Nepidae).</title>
        <authorList>
            <person name="Liu X."/>
        </authorList>
    </citation>
    <scope>NUCLEOTIDE SEQUENCE [LARGE SCALE GENOMIC DNA]</scope>
    <source>
        <strain evidence="1">Cailab_2021Rc</strain>
        <tissue evidence="1">Muscle</tissue>
    </source>
</reference>
<protein>
    <recommendedName>
        <fullName evidence="3">Ribosomal protein 63, mitochondrial</fullName>
    </recommendedName>
</protein>
<keyword evidence="2" id="KW-1185">Reference proteome</keyword>
<proteinExistence type="predicted"/>
<dbReference type="Proteomes" id="UP001558652">
    <property type="component" value="Unassembled WGS sequence"/>
</dbReference>
<dbReference type="PANTHER" id="PTHR14520:SF4">
    <property type="entry name" value="LARGE RIBOSOMAL SUBUNIT PROTEIN ML63"/>
    <property type="match status" value="1"/>
</dbReference>
<evidence type="ECO:0000313" key="2">
    <source>
        <dbReference type="Proteomes" id="UP001558652"/>
    </source>
</evidence>
<organism evidence="1 2">
    <name type="scientific">Ranatra chinensis</name>
    <dbReference type="NCBI Taxonomy" id="642074"/>
    <lineage>
        <taxon>Eukaryota</taxon>
        <taxon>Metazoa</taxon>
        <taxon>Ecdysozoa</taxon>
        <taxon>Arthropoda</taxon>
        <taxon>Hexapoda</taxon>
        <taxon>Insecta</taxon>
        <taxon>Pterygota</taxon>
        <taxon>Neoptera</taxon>
        <taxon>Paraneoptera</taxon>
        <taxon>Hemiptera</taxon>
        <taxon>Heteroptera</taxon>
        <taxon>Panheteroptera</taxon>
        <taxon>Nepomorpha</taxon>
        <taxon>Nepidae</taxon>
        <taxon>Ranatrinae</taxon>
        <taxon>Ranatra</taxon>
    </lineage>
</organism>
<accession>A0ABD0YS09</accession>
<evidence type="ECO:0000313" key="1">
    <source>
        <dbReference type="EMBL" id="KAL1138770.1"/>
    </source>
</evidence>
<evidence type="ECO:0008006" key="3">
    <source>
        <dbReference type="Google" id="ProtNLM"/>
    </source>
</evidence>
<comment type="caution">
    <text evidence="1">The sequence shown here is derived from an EMBL/GenBank/DDBJ whole genome shotgun (WGS) entry which is preliminary data.</text>
</comment>
<dbReference type="PANTHER" id="PTHR14520">
    <property type="entry name" value="MITOCHONDRIAL RIBOSOMAL PROTEIN 63"/>
    <property type="match status" value="1"/>
</dbReference>
<dbReference type="InterPro" id="IPR016576">
    <property type="entry name" value="Ribosomal_mL63"/>
</dbReference>